<organism evidence="2">
    <name type="scientific">viral metagenome</name>
    <dbReference type="NCBI Taxonomy" id="1070528"/>
    <lineage>
        <taxon>unclassified sequences</taxon>
        <taxon>metagenomes</taxon>
        <taxon>organismal metagenomes</taxon>
    </lineage>
</organism>
<evidence type="ECO:0000256" key="1">
    <source>
        <dbReference type="SAM" id="Phobius"/>
    </source>
</evidence>
<keyword evidence="1" id="KW-0472">Membrane</keyword>
<sequence>MGDYQKNGEEEKTKLIQQFNDWHSDASANVTTLEVSTAAIETSGVAVKQTDETDNNATNELGLMVRKIHYTSQDVALINQVEYYVKLMYWLAFLTWGICILYERRFTMKTGGLFVLFTLFILLQNRIMDRISFIIPADVLVKW</sequence>
<dbReference type="EMBL" id="MN740104">
    <property type="protein sequence ID" value="QHT87940.1"/>
    <property type="molecule type" value="Genomic_DNA"/>
</dbReference>
<evidence type="ECO:0000313" key="2">
    <source>
        <dbReference type="EMBL" id="QHT87940.1"/>
    </source>
</evidence>
<protein>
    <submittedName>
        <fullName evidence="2">Uncharacterized protein</fullName>
    </submittedName>
</protein>
<reference evidence="2" key="1">
    <citation type="journal article" date="2020" name="Nature">
        <title>Giant virus diversity and host interactions through global metagenomics.</title>
        <authorList>
            <person name="Schulz F."/>
            <person name="Roux S."/>
            <person name="Paez-Espino D."/>
            <person name="Jungbluth S."/>
            <person name="Walsh D.A."/>
            <person name="Denef V.J."/>
            <person name="McMahon K.D."/>
            <person name="Konstantinidis K.T."/>
            <person name="Eloe-Fadrosh E.A."/>
            <person name="Kyrpides N.C."/>
            <person name="Woyke T."/>
        </authorList>
    </citation>
    <scope>NUCLEOTIDE SEQUENCE</scope>
    <source>
        <strain evidence="2">GVMAG-M-3300023184-191</strain>
    </source>
</reference>
<keyword evidence="1" id="KW-0812">Transmembrane</keyword>
<dbReference type="AlphaFoldDB" id="A0A6C0I5S6"/>
<keyword evidence="1" id="KW-1133">Transmembrane helix</keyword>
<accession>A0A6C0I5S6</accession>
<proteinExistence type="predicted"/>
<name>A0A6C0I5S6_9ZZZZ</name>
<feature type="transmembrane region" description="Helical" evidence="1">
    <location>
        <begin position="83"/>
        <end position="102"/>
    </location>
</feature>